<dbReference type="RefSeq" id="WP_320421136.1">
    <property type="nucleotide sequence ID" value="NZ_JAXCLA010000001.1"/>
</dbReference>
<gene>
    <name evidence="2" type="ORF">SNE35_02090</name>
</gene>
<protein>
    <submittedName>
        <fullName evidence="2">Uncharacterized protein</fullName>
    </submittedName>
</protein>
<evidence type="ECO:0000313" key="2">
    <source>
        <dbReference type="EMBL" id="MDY0743273.1"/>
    </source>
</evidence>
<accession>A0ABU5DAG6</accession>
<keyword evidence="3" id="KW-1185">Reference proteome</keyword>
<dbReference type="Proteomes" id="UP001285263">
    <property type="component" value="Unassembled WGS sequence"/>
</dbReference>
<proteinExistence type="predicted"/>
<dbReference type="EMBL" id="JAXCLA010000001">
    <property type="protein sequence ID" value="MDY0743273.1"/>
    <property type="molecule type" value="Genomic_DNA"/>
</dbReference>
<organism evidence="2 3">
    <name type="scientific">Roseateles agri</name>
    <dbReference type="NCBI Taxonomy" id="3098619"/>
    <lineage>
        <taxon>Bacteria</taxon>
        <taxon>Pseudomonadati</taxon>
        <taxon>Pseudomonadota</taxon>
        <taxon>Betaproteobacteria</taxon>
        <taxon>Burkholderiales</taxon>
        <taxon>Sphaerotilaceae</taxon>
        <taxon>Roseateles</taxon>
    </lineage>
</organism>
<comment type="caution">
    <text evidence="2">The sequence shown here is derived from an EMBL/GenBank/DDBJ whole genome shotgun (WGS) entry which is preliminary data.</text>
</comment>
<evidence type="ECO:0000313" key="3">
    <source>
        <dbReference type="Proteomes" id="UP001285263"/>
    </source>
</evidence>
<reference evidence="2 3" key="1">
    <citation type="submission" date="2023-11" db="EMBL/GenBank/DDBJ databases">
        <title>Paucibacter sp. nov., isolated from fresh soil in Korea.</title>
        <authorList>
            <person name="Le N.T.T."/>
        </authorList>
    </citation>
    <scope>NUCLEOTIDE SEQUENCE [LARGE SCALE GENOMIC DNA]</scope>
    <source>
        <strain evidence="2 3">R3-3</strain>
    </source>
</reference>
<evidence type="ECO:0000256" key="1">
    <source>
        <dbReference type="SAM" id="MobiDB-lite"/>
    </source>
</evidence>
<sequence length="78" mass="8253">MLFLEGKCVNADQDGSLQGACPALQLQAAANVNPDLRFSVDVFTIERALNGPRTEAWTPVPDAMSHGTCRAPASKGQP</sequence>
<feature type="region of interest" description="Disordered" evidence="1">
    <location>
        <begin position="56"/>
        <end position="78"/>
    </location>
</feature>
<name>A0ABU5DAG6_9BURK</name>